<protein>
    <submittedName>
        <fullName evidence="9">DMT family transporter</fullName>
    </submittedName>
</protein>
<proteinExistence type="inferred from homology"/>
<keyword evidence="4 7" id="KW-0812">Transmembrane</keyword>
<feature type="transmembrane region" description="Helical" evidence="7">
    <location>
        <begin position="278"/>
        <end position="294"/>
    </location>
</feature>
<evidence type="ECO:0000256" key="5">
    <source>
        <dbReference type="ARBA" id="ARBA00022989"/>
    </source>
</evidence>
<dbReference type="EMBL" id="CP121694">
    <property type="protein sequence ID" value="WRO22848.1"/>
    <property type="molecule type" value="Genomic_DNA"/>
</dbReference>
<feature type="transmembrane region" description="Helical" evidence="7">
    <location>
        <begin position="186"/>
        <end position="206"/>
    </location>
</feature>
<dbReference type="InterPro" id="IPR050638">
    <property type="entry name" value="AA-Vitamin_Transporters"/>
</dbReference>
<dbReference type="Pfam" id="PF00892">
    <property type="entry name" value="EamA"/>
    <property type="match status" value="2"/>
</dbReference>
<keyword evidence="3" id="KW-1003">Cell membrane</keyword>
<comment type="subcellular location">
    <subcellularLocation>
        <location evidence="1">Cell membrane</location>
        <topology evidence="1">Multi-pass membrane protein</topology>
    </subcellularLocation>
</comment>
<dbReference type="GO" id="GO:0005886">
    <property type="term" value="C:plasma membrane"/>
    <property type="evidence" value="ECO:0007669"/>
    <property type="project" value="UniProtKB-SubCell"/>
</dbReference>
<gene>
    <name evidence="9" type="ORF">MFMK1_002689</name>
</gene>
<dbReference type="PANTHER" id="PTHR32322">
    <property type="entry name" value="INNER MEMBRANE TRANSPORTER"/>
    <property type="match status" value="1"/>
</dbReference>
<dbReference type="InterPro" id="IPR000620">
    <property type="entry name" value="EamA_dom"/>
</dbReference>
<feature type="domain" description="EamA" evidence="8">
    <location>
        <begin position="159"/>
        <end position="295"/>
    </location>
</feature>
<organism evidence="9 10">
    <name type="scientific">Metallumcola ferriviriculae</name>
    <dbReference type="NCBI Taxonomy" id="3039180"/>
    <lineage>
        <taxon>Bacteria</taxon>
        <taxon>Bacillati</taxon>
        <taxon>Bacillota</taxon>
        <taxon>Clostridia</taxon>
        <taxon>Neomoorellales</taxon>
        <taxon>Desulfitibacteraceae</taxon>
        <taxon>Metallumcola</taxon>
    </lineage>
</organism>
<reference evidence="9 10" key="1">
    <citation type="submission" date="2023-04" db="EMBL/GenBank/DDBJ databases">
        <authorList>
            <person name="Hsu D."/>
        </authorList>
    </citation>
    <scope>NUCLEOTIDE SEQUENCE [LARGE SCALE GENOMIC DNA]</scope>
    <source>
        <strain evidence="9 10">MK1</strain>
    </source>
</reference>
<feature type="transmembrane region" description="Helical" evidence="7">
    <location>
        <begin position="130"/>
        <end position="149"/>
    </location>
</feature>
<dbReference type="Proteomes" id="UP001329915">
    <property type="component" value="Chromosome"/>
</dbReference>
<accession>A0AAU0UQI0</accession>
<feature type="transmembrane region" description="Helical" evidence="7">
    <location>
        <begin position="36"/>
        <end position="54"/>
    </location>
</feature>
<evidence type="ECO:0000256" key="4">
    <source>
        <dbReference type="ARBA" id="ARBA00022692"/>
    </source>
</evidence>
<name>A0AAU0UQI0_9FIRM</name>
<feature type="transmembrane region" description="Helical" evidence="7">
    <location>
        <begin position="75"/>
        <end position="94"/>
    </location>
</feature>
<keyword evidence="6 7" id="KW-0472">Membrane</keyword>
<dbReference type="InterPro" id="IPR037185">
    <property type="entry name" value="EmrE-like"/>
</dbReference>
<comment type="similarity">
    <text evidence="2">Belongs to the EamA transporter family.</text>
</comment>
<feature type="domain" description="EamA" evidence="8">
    <location>
        <begin position="10"/>
        <end position="144"/>
    </location>
</feature>
<evidence type="ECO:0000256" key="3">
    <source>
        <dbReference type="ARBA" id="ARBA00022475"/>
    </source>
</evidence>
<evidence type="ECO:0000259" key="8">
    <source>
        <dbReference type="Pfam" id="PF00892"/>
    </source>
</evidence>
<feature type="transmembrane region" description="Helical" evidence="7">
    <location>
        <begin position="12"/>
        <end position="30"/>
    </location>
</feature>
<evidence type="ECO:0000256" key="1">
    <source>
        <dbReference type="ARBA" id="ARBA00004651"/>
    </source>
</evidence>
<evidence type="ECO:0000256" key="6">
    <source>
        <dbReference type="ARBA" id="ARBA00023136"/>
    </source>
</evidence>
<dbReference type="RefSeq" id="WP_366922244.1">
    <property type="nucleotide sequence ID" value="NZ_CP121694.1"/>
</dbReference>
<dbReference type="KEGG" id="dbc:MFMK1_002689"/>
<dbReference type="AlphaFoldDB" id="A0AAU0UQI0"/>
<keyword evidence="5 7" id="KW-1133">Transmembrane helix</keyword>
<evidence type="ECO:0000256" key="7">
    <source>
        <dbReference type="SAM" id="Phobius"/>
    </source>
</evidence>
<keyword evidence="10" id="KW-1185">Reference proteome</keyword>
<dbReference type="PANTHER" id="PTHR32322:SF18">
    <property type="entry name" value="S-ADENOSYLMETHIONINE_S-ADENOSYLHOMOCYSTEINE TRANSPORTER"/>
    <property type="match status" value="1"/>
</dbReference>
<evidence type="ECO:0000313" key="9">
    <source>
        <dbReference type="EMBL" id="WRO22848.1"/>
    </source>
</evidence>
<evidence type="ECO:0000313" key="10">
    <source>
        <dbReference type="Proteomes" id="UP001329915"/>
    </source>
</evidence>
<feature type="transmembrane region" description="Helical" evidence="7">
    <location>
        <begin position="218"/>
        <end position="241"/>
    </location>
</feature>
<dbReference type="SUPFAM" id="SSF103481">
    <property type="entry name" value="Multidrug resistance efflux transporter EmrE"/>
    <property type="match status" value="2"/>
</dbReference>
<dbReference type="Gene3D" id="1.10.3730.20">
    <property type="match status" value="2"/>
</dbReference>
<sequence>MRVTDNAQAYGLLVLANMFWAGNFVVGSVLTTRFSPVQLVYMRWIIATIILIPLTYSKLNNYQWWNKIVSHWRQLLIMAFTGIFLYSTLVYLALRFTNPVNASIVNGANPMVLTLLGFLLLKEKVNGQQVLGMGISFLGVIWVVSNGSWELLRSFRLNIGDVLMLVNIFIWGIYSIATKKVTKELSALEATALSGILSIFLMFPPVAVDYSTNSQLQFSLGSVLGILYIAIFSSVLAYLCWNQGIKQIGPGRAGIFMNLIPVFAAILAFIFLDQHLTFDQLIGGTLVAAGVYLTNAKKKTKEVGDNNFVGEG</sequence>
<feature type="transmembrane region" description="Helical" evidence="7">
    <location>
        <begin position="253"/>
        <end position="272"/>
    </location>
</feature>
<feature type="transmembrane region" description="Helical" evidence="7">
    <location>
        <begin position="155"/>
        <end position="174"/>
    </location>
</feature>
<evidence type="ECO:0000256" key="2">
    <source>
        <dbReference type="ARBA" id="ARBA00007362"/>
    </source>
</evidence>
<feature type="transmembrane region" description="Helical" evidence="7">
    <location>
        <begin position="100"/>
        <end position="121"/>
    </location>
</feature>